<organism evidence="4 5">
    <name type="scientific">Riccia sorocarpa</name>
    <dbReference type="NCBI Taxonomy" id="122646"/>
    <lineage>
        <taxon>Eukaryota</taxon>
        <taxon>Viridiplantae</taxon>
        <taxon>Streptophyta</taxon>
        <taxon>Embryophyta</taxon>
        <taxon>Marchantiophyta</taxon>
        <taxon>Marchantiopsida</taxon>
        <taxon>Marchantiidae</taxon>
        <taxon>Marchantiales</taxon>
        <taxon>Ricciaceae</taxon>
        <taxon>Riccia</taxon>
    </lineage>
</organism>
<evidence type="ECO:0000256" key="2">
    <source>
        <dbReference type="SAM" id="Coils"/>
    </source>
</evidence>
<keyword evidence="1" id="KW-0809">Transit peptide</keyword>
<dbReference type="PROSITE" id="PS50969">
    <property type="entry name" value="FCP1"/>
    <property type="match status" value="1"/>
</dbReference>
<feature type="domain" description="FCP1 homology" evidence="3">
    <location>
        <begin position="58"/>
        <end position="255"/>
    </location>
</feature>
<accession>A0ABD3GVR2</accession>
<evidence type="ECO:0000256" key="1">
    <source>
        <dbReference type="RuleBase" id="RU365079"/>
    </source>
</evidence>
<evidence type="ECO:0000313" key="5">
    <source>
        <dbReference type="Proteomes" id="UP001633002"/>
    </source>
</evidence>
<comment type="subunit">
    <text evidence="1">Component of the TIM23 complex.</text>
</comment>
<keyword evidence="1" id="KW-0811">Translocation</keyword>
<name>A0ABD3GVR2_9MARC</name>
<dbReference type="Pfam" id="PF03031">
    <property type="entry name" value="NIF"/>
    <property type="match status" value="1"/>
</dbReference>
<dbReference type="Gene3D" id="3.40.50.1000">
    <property type="entry name" value="HAD superfamily/HAD-like"/>
    <property type="match status" value="1"/>
</dbReference>
<comment type="subcellular location">
    <subcellularLocation>
        <location evidence="1">Mitochondrion inner membrane</location>
        <topology evidence="1">Single-pass membrane protein</topology>
    </subcellularLocation>
</comment>
<evidence type="ECO:0000313" key="4">
    <source>
        <dbReference type="EMBL" id="KAL3681881.1"/>
    </source>
</evidence>
<dbReference type="InterPro" id="IPR036412">
    <property type="entry name" value="HAD-like_sf"/>
</dbReference>
<protein>
    <recommendedName>
        <fullName evidence="1">Mitochondrial import inner membrane translocase subunit TIM50</fullName>
    </recommendedName>
</protein>
<evidence type="ECO:0000259" key="3">
    <source>
        <dbReference type="PROSITE" id="PS50969"/>
    </source>
</evidence>
<dbReference type="GO" id="GO:0015031">
    <property type="term" value="P:protein transport"/>
    <property type="evidence" value="ECO:0007669"/>
    <property type="project" value="UniProtKB-KW"/>
</dbReference>
<dbReference type="InterPro" id="IPR023214">
    <property type="entry name" value="HAD_sf"/>
</dbReference>
<dbReference type="InterPro" id="IPR004274">
    <property type="entry name" value="FCP1_dom"/>
</dbReference>
<comment type="similarity">
    <text evidence="1">Belongs to the TIM50 family.</text>
</comment>
<dbReference type="InterPro" id="IPR050365">
    <property type="entry name" value="TIM50"/>
</dbReference>
<dbReference type="GO" id="GO:0005744">
    <property type="term" value="C:TIM23 mitochondrial import inner membrane translocase complex"/>
    <property type="evidence" value="ECO:0007669"/>
    <property type="project" value="UniProtKB-UniRule"/>
</dbReference>
<dbReference type="EMBL" id="JBJQOH010000007">
    <property type="protein sequence ID" value="KAL3681881.1"/>
    <property type="molecule type" value="Genomic_DNA"/>
</dbReference>
<dbReference type="SUPFAM" id="SSF56784">
    <property type="entry name" value="HAD-like"/>
    <property type="match status" value="1"/>
</dbReference>
<dbReference type="AlphaFoldDB" id="A0ABD3GVR2"/>
<dbReference type="PANTHER" id="PTHR12210">
    <property type="entry name" value="DULLARD PROTEIN PHOSPHATASE"/>
    <property type="match status" value="1"/>
</dbReference>
<keyword evidence="1" id="KW-0496">Mitochondrion</keyword>
<reference evidence="4 5" key="1">
    <citation type="submission" date="2024-09" db="EMBL/GenBank/DDBJ databases">
        <title>Chromosome-scale assembly of Riccia sorocarpa.</title>
        <authorList>
            <person name="Paukszto L."/>
        </authorList>
    </citation>
    <scope>NUCLEOTIDE SEQUENCE [LARGE SCALE GENOMIC DNA]</scope>
    <source>
        <strain evidence="4">LP-2024</strain>
        <tissue evidence="4">Aerial parts of the thallus</tissue>
    </source>
</reference>
<keyword evidence="1" id="KW-0653">Protein transport</keyword>
<gene>
    <name evidence="4" type="ORF">R1sor_024837</name>
</gene>
<proteinExistence type="inferred from homology"/>
<keyword evidence="5" id="KW-1185">Reference proteome</keyword>
<comment type="caution">
    <text evidence="4">The sequence shown here is derived from an EMBL/GenBank/DDBJ whole genome shotgun (WGS) entry which is preliminary data.</text>
</comment>
<keyword evidence="1" id="KW-0813">Transport</keyword>
<sequence>MTCENIRGTDEIRDEIMIDFHILFFVVLVPLRRADVLEREMQQRLLHALQMEDQMDVRLNEKKAELAELERLVAEERRLFEETAHRRKEEERRLETEEHFEASQHGWDVLQVKKGCFVVVRSGLSEFLQACLREFHLMIWTSRPRAVIDRILRFLFKSKKISFDLAYHENCTVWSREQCFDLGGKTSRPLYYKDFDMLYEHNISARDILIVEDEVAKIGTNNVMNALVPRRWDLSVETPSSSFLMDHLLPFLTTWRSSLKGTVEFVEKTRPCTYEKRKSLRQIWTSITVRHASQVESVALVEGATPVESIARVESATPVLSAALVALEQPSAPISSVVDVAHVPCTS</sequence>
<dbReference type="Proteomes" id="UP001633002">
    <property type="component" value="Unassembled WGS sequence"/>
</dbReference>
<feature type="coiled-coil region" evidence="2">
    <location>
        <begin position="52"/>
        <end position="86"/>
    </location>
</feature>
<comment type="function">
    <text evidence="1">Essential component of the TIM23 complex, a complex that mediates the translocation of transit peptide-containing proteins across the mitochondrial inner membrane.</text>
</comment>
<keyword evidence="2" id="KW-0175">Coiled coil</keyword>